<sequence>MLIKRPIYNQQLKCVALEIIANDQEKEPQELLQPFTTIIRNADASLPLFVPYALRTLVELPEPPLENPIILKLHAADINQLYPIDELQNSLYSIALMIDDPKQLAWLNFAEYIALSEHLMAMADVTRVVKYSQAKQRKVIAYGIANINCFDQCKGLTMDYYCGDFLFQPHKQDTREIAANKLNLLTLIDKLQHSQVNLDDIIELIQTDPLLSYQLLKIANSAAFSGYQAVKSIQQAVTRLGIIHLKNWVMVLSMKNVSDKPVEIVESGLIRAQMAQKLAHANQNLCEQSAYTTGLLSVLDSLLDSPMSVLIDKITLADEIKMALLSREGALGELLSTVIAYEEGHWEALNGDEYCGMDLSQVYIACLEQVSFGKKAMTGM</sequence>
<dbReference type="STRING" id="452.Lspi_0855"/>
<feature type="domain" description="HDOD" evidence="1">
    <location>
        <begin position="177"/>
        <end position="362"/>
    </location>
</feature>
<dbReference type="EMBL" id="LNYX01000012">
    <property type="protein sequence ID" value="KTD64688.1"/>
    <property type="molecule type" value="Genomic_DNA"/>
</dbReference>
<dbReference type="Proteomes" id="UP000054877">
    <property type="component" value="Unassembled WGS sequence"/>
</dbReference>
<dbReference type="RefSeq" id="WP_058482796.1">
    <property type="nucleotide sequence ID" value="NZ_CAAAII010000002.1"/>
</dbReference>
<dbReference type="AlphaFoldDB" id="A0A0W0Z6C3"/>
<keyword evidence="3" id="KW-1185">Reference proteome</keyword>
<proteinExistence type="predicted"/>
<evidence type="ECO:0000259" key="1">
    <source>
        <dbReference type="PROSITE" id="PS51833"/>
    </source>
</evidence>
<organism evidence="2 3">
    <name type="scientific">Legionella spiritensis</name>
    <dbReference type="NCBI Taxonomy" id="452"/>
    <lineage>
        <taxon>Bacteria</taxon>
        <taxon>Pseudomonadati</taxon>
        <taxon>Pseudomonadota</taxon>
        <taxon>Gammaproteobacteria</taxon>
        <taxon>Legionellales</taxon>
        <taxon>Legionellaceae</taxon>
        <taxon>Legionella</taxon>
    </lineage>
</organism>
<comment type="caution">
    <text evidence="2">The sequence shown here is derived from an EMBL/GenBank/DDBJ whole genome shotgun (WGS) entry which is preliminary data.</text>
</comment>
<dbReference type="OrthoDB" id="9804751at2"/>
<dbReference type="PROSITE" id="PS51833">
    <property type="entry name" value="HDOD"/>
    <property type="match status" value="1"/>
</dbReference>
<dbReference type="PANTHER" id="PTHR33525:SF4">
    <property type="entry name" value="CYCLIC DI-GMP PHOSPHODIESTERASE CDGJ"/>
    <property type="match status" value="1"/>
</dbReference>
<name>A0A0W0Z6C3_LEGSP</name>
<dbReference type="InterPro" id="IPR013976">
    <property type="entry name" value="HDOD"/>
</dbReference>
<dbReference type="PANTHER" id="PTHR33525">
    <property type="match status" value="1"/>
</dbReference>
<dbReference type="InterPro" id="IPR052340">
    <property type="entry name" value="RNase_Y/CdgJ"/>
</dbReference>
<reference evidence="2 3" key="1">
    <citation type="submission" date="2015-11" db="EMBL/GenBank/DDBJ databases">
        <title>Genomic analysis of 38 Legionella species identifies large and diverse effector repertoires.</title>
        <authorList>
            <person name="Burstein D."/>
            <person name="Amaro F."/>
            <person name="Zusman T."/>
            <person name="Lifshitz Z."/>
            <person name="Cohen O."/>
            <person name="Gilbert J.A."/>
            <person name="Pupko T."/>
            <person name="Shuman H.A."/>
            <person name="Segal G."/>
        </authorList>
    </citation>
    <scope>NUCLEOTIDE SEQUENCE [LARGE SCALE GENOMIC DNA]</scope>
    <source>
        <strain evidence="2 3">Mt.St.Helens-9</strain>
    </source>
</reference>
<gene>
    <name evidence="2" type="ORF">Lspi_0855</name>
</gene>
<dbReference type="Pfam" id="PF08668">
    <property type="entry name" value="HDOD"/>
    <property type="match status" value="1"/>
</dbReference>
<dbReference type="PATRIC" id="fig|452.5.peg.936"/>
<accession>A0A0W0Z6C3</accession>
<dbReference type="Gene3D" id="1.10.3210.10">
    <property type="entry name" value="Hypothetical protein af1432"/>
    <property type="match status" value="1"/>
</dbReference>
<evidence type="ECO:0000313" key="2">
    <source>
        <dbReference type="EMBL" id="KTD64688.1"/>
    </source>
</evidence>
<protein>
    <submittedName>
        <fullName evidence="2">Signal transduction protein</fullName>
    </submittedName>
</protein>
<evidence type="ECO:0000313" key="3">
    <source>
        <dbReference type="Proteomes" id="UP000054877"/>
    </source>
</evidence>
<dbReference type="SUPFAM" id="SSF109604">
    <property type="entry name" value="HD-domain/PDEase-like"/>
    <property type="match status" value="1"/>
</dbReference>